<dbReference type="AlphaFoldDB" id="A0A2L0EVT4"/>
<organism evidence="2 3">
    <name type="scientific">Sorangium cellulosum</name>
    <name type="common">Polyangium cellulosum</name>
    <dbReference type="NCBI Taxonomy" id="56"/>
    <lineage>
        <taxon>Bacteria</taxon>
        <taxon>Pseudomonadati</taxon>
        <taxon>Myxococcota</taxon>
        <taxon>Polyangia</taxon>
        <taxon>Polyangiales</taxon>
        <taxon>Polyangiaceae</taxon>
        <taxon>Sorangium</taxon>
    </lineage>
</organism>
<dbReference type="RefSeq" id="WP_159397223.1">
    <property type="nucleotide sequence ID" value="NZ_CP012673.1"/>
</dbReference>
<evidence type="ECO:0000313" key="2">
    <source>
        <dbReference type="EMBL" id="AUX43406.1"/>
    </source>
</evidence>
<evidence type="ECO:0000313" key="3">
    <source>
        <dbReference type="Proteomes" id="UP000238348"/>
    </source>
</evidence>
<proteinExistence type="predicted"/>
<feature type="region of interest" description="Disordered" evidence="1">
    <location>
        <begin position="42"/>
        <end position="65"/>
    </location>
</feature>
<protein>
    <submittedName>
        <fullName evidence="2">Uncharacterized protein</fullName>
    </submittedName>
</protein>
<sequence length="65" mass="6656">MHCPLCTSPLAYIHGHAACVNSRCPLFGANQAECCTGETAESCPAAADDGASPRAPAETPAKRAR</sequence>
<gene>
    <name evidence="2" type="ORF">SOCE26_048540</name>
</gene>
<dbReference type="Proteomes" id="UP000238348">
    <property type="component" value="Chromosome"/>
</dbReference>
<name>A0A2L0EVT4_SORCE</name>
<accession>A0A2L0EVT4</accession>
<dbReference type="EMBL" id="CP012673">
    <property type="protein sequence ID" value="AUX43406.1"/>
    <property type="molecule type" value="Genomic_DNA"/>
</dbReference>
<reference evidence="2 3" key="1">
    <citation type="submission" date="2015-09" db="EMBL/GenBank/DDBJ databases">
        <title>Sorangium comparison.</title>
        <authorList>
            <person name="Zaburannyi N."/>
            <person name="Bunk B."/>
            <person name="Overmann J."/>
            <person name="Mueller R."/>
        </authorList>
    </citation>
    <scope>NUCLEOTIDE SEQUENCE [LARGE SCALE GENOMIC DNA]</scope>
    <source>
        <strain evidence="2 3">So ce26</strain>
    </source>
</reference>
<evidence type="ECO:0000256" key="1">
    <source>
        <dbReference type="SAM" id="MobiDB-lite"/>
    </source>
</evidence>
<dbReference type="OrthoDB" id="9936977at2"/>